<dbReference type="EMBL" id="VDEP01000145">
    <property type="protein sequence ID" value="KAA1128043.1"/>
    <property type="molecule type" value="Genomic_DNA"/>
</dbReference>
<organism evidence="1 2">
    <name type="scientific">Puccinia graminis f. sp. tritici</name>
    <dbReference type="NCBI Taxonomy" id="56615"/>
    <lineage>
        <taxon>Eukaryota</taxon>
        <taxon>Fungi</taxon>
        <taxon>Dikarya</taxon>
        <taxon>Basidiomycota</taxon>
        <taxon>Pucciniomycotina</taxon>
        <taxon>Pucciniomycetes</taxon>
        <taxon>Pucciniales</taxon>
        <taxon>Pucciniaceae</taxon>
        <taxon>Puccinia</taxon>
    </lineage>
</organism>
<protein>
    <submittedName>
        <fullName evidence="1">Uncharacterized protein</fullName>
    </submittedName>
</protein>
<dbReference type="Proteomes" id="UP000325313">
    <property type="component" value="Unassembled WGS sequence"/>
</dbReference>
<dbReference type="AlphaFoldDB" id="A0A5B0RT47"/>
<evidence type="ECO:0000313" key="1">
    <source>
        <dbReference type="EMBL" id="KAA1128043.1"/>
    </source>
</evidence>
<accession>A0A5B0RT47</accession>
<name>A0A5B0RT47_PUCGR</name>
<sequence length="131" mass="15062">MKIIGISTIAVFLSGSINFKAHGIVFKTIEIWEWDSTDAMAAKVQAELHTWGQSRDFHFRIKPSINLPDWGVPVNWDGLTSTVCITNHGRIPLEYLLQDVNLGYLEKTIKPNHQHTIPNRVCQFWIRRPQP</sequence>
<gene>
    <name evidence="1" type="ORF">PGTUg99_015476</name>
</gene>
<evidence type="ECO:0000313" key="2">
    <source>
        <dbReference type="Proteomes" id="UP000325313"/>
    </source>
</evidence>
<reference evidence="1 2" key="1">
    <citation type="submission" date="2019-05" db="EMBL/GenBank/DDBJ databases">
        <title>Emergence of the Ug99 lineage of the wheat stem rust pathogen through somatic hybridization.</title>
        <authorList>
            <person name="Li F."/>
            <person name="Upadhyaya N.M."/>
            <person name="Sperschneider J."/>
            <person name="Matny O."/>
            <person name="Nguyen-Phuc H."/>
            <person name="Mago R."/>
            <person name="Raley C."/>
            <person name="Miller M.E."/>
            <person name="Silverstein K.A.T."/>
            <person name="Henningsen E."/>
            <person name="Hirsch C.D."/>
            <person name="Visser B."/>
            <person name="Pretorius Z.A."/>
            <person name="Steffenson B.J."/>
            <person name="Schwessinger B."/>
            <person name="Dodds P.N."/>
            <person name="Figueroa M."/>
        </authorList>
    </citation>
    <scope>NUCLEOTIDE SEQUENCE [LARGE SCALE GENOMIC DNA]</scope>
    <source>
        <strain evidence="1 2">Ug99</strain>
    </source>
</reference>
<comment type="caution">
    <text evidence="1">The sequence shown here is derived from an EMBL/GenBank/DDBJ whole genome shotgun (WGS) entry which is preliminary data.</text>
</comment>
<proteinExistence type="predicted"/>